<proteinExistence type="predicted"/>
<feature type="signal peptide" evidence="1">
    <location>
        <begin position="1"/>
        <end position="18"/>
    </location>
</feature>
<accession>A0A413RWY4</accession>
<gene>
    <name evidence="2" type="ORF">DW929_10345</name>
</gene>
<evidence type="ECO:0000256" key="1">
    <source>
        <dbReference type="SAM" id="SignalP"/>
    </source>
</evidence>
<evidence type="ECO:0000313" key="3">
    <source>
        <dbReference type="Proteomes" id="UP000284598"/>
    </source>
</evidence>
<name>A0A413RWY4_9FIRM</name>
<dbReference type="Proteomes" id="UP000284598">
    <property type="component" value="Unassembled WGS sequence"/>
</dbReference>
<reference evidence="2 3" key="1">
    <citation type="submission" date="2018-08" db="EMBL/GenBank/DDBJ databases">
        <title>A genome reference for cultivated species of the human gut microbiota.</title>
        <authorList>
            <person name="Zou Y."/>
            <person name="Xue W."/>
            <person name="Luo G."/>
        </authorList>
    </citation>
    <scope>NUCLEOTIDE SEQUENCE [LARGE SCALE GENOMIC DNA]</scope>
    <source>
        <strain evidence="2 3">AM43-2</strain>
    </source>
</reference>
<dbReference type="EMBL" id="QSFO01000012">
    <property type="protein sequence ID" value="RHA52998.1"/>
    <property type="molecule type" value="Genomic_DNA"/>
</dbReference>
<organism evidence="2 3">
    <name type="scientific">Eubacterium ventriosum</name>
    <dbReference type="NCBI Taxonomy" id="39496"/>
    <lineage>
        <taxon>Bacteria</taxon>
        <taxon>Bacillati</taxon>
        <taxon>Bacillota</taxon>
        <taxon>Clostridia</taxon>
        <taxon>Eubacteriales</taxon>
        <taxon>Eubacteriaceae</taxon>
        <taxon>Eubacterium</taxon>
    </lineage>
</organism>
<feature type="chain" id="PRO_5039662342" description="TolC family protein" evidence="1">
    <location>
        <begin position="19"/>
        <end position="65"/>
    </location>
</feature>
<dbReference type="AlphaFoldDB" id="A0A413RWY4"/>
<evidence type="ECO:0008006" key="4">
    <source>
        <dbReference type="Google" id="ProtNLM"/>
    </source>
</evidence>
<protein>
    <recommendedName>
        <fullName evidence="4">TolC family protein</fullName>
    </recommendedName>
</protein>
<evidence type="ECO:0000313" key="2">
    <source>
        <dbReference type="EMBL" id="RHA52998.1"/>
    </source>
</evidence>
<keyword evidence="1" id="KW-0732">Signal</keyword>
<sequence length="65" mass="7097">MCFVMLVLAVVYSAPALTETTTQATLTGTQSDLKLNSQVTINKAKQIAESKKVRIKNLELESKKA</sequence>
<comment type="caution">
    <text evidence="2">The sequence shown here is derived from an EMBL/GenBank/DDBJ whole genome shotgun (WGS) entry which is preliminary data.</text>
</comment>